<evidence type="ECO:0000256" key="5">
    <source>
        <dbReference type="SAM" id="SignalP"/>
    </source>
</evidence>
<dbReference type="CDD" id="cd02966">
    <property type="entry name" value="TlpA_like_family"/>
    <property type="match status" value="1"/>
</dbReference>
<dbReference type="InterPro" id="IPR013740">
    <property type="entry name" value="Redoxin"/>
</dbReference>
<feature type="signal peptide" evidence="5">
    <location>
        <begin position="1"/>
        <end position="20"/>
    </location>
</feature>
<dbReference type="PROSITE" id="PS51352">
    <property type="entry name" value="THIOREDOXIN_2"/>
    <property type="match status" value="1"/>
</dbReference>
<evidence type="ECO:0000256" key="4">
    <source>
        <dbReference type="ARBA" id="ARBA00023284"/>
    </source>
</evidence>
<dbReference type="RefSeq" id="WP_161817998.1">
    <property type="nucleotide sequence ID" value="NZ_JAACJS010000011.1"/>
</dbReference>
<dbReference type="EMBL" id="JAACJS010000011">
    <property type="protein sequence ID" value="NCI49687.1"/>
    <property type="molecule type" value="Genomic_DNA"/>
</dbReference>
<proteinExistence type="predicted"/>
<accession>A0ABW9ZTE9</accession>
<keyword evidence="4" id="KW-0676">Redox-active center</keyword>
<dbReference type="InterPro" id="IPR013766">
    <property type="entry name" value="Thioredoxin_domain"/>
</dbReference>
<keyword evidence="2" id="KW-0201">Cytochrome c-type biogenesis</keyword>
<sequence length="483" mass="54576">MRCIIWFALALQLTIGPAKATLSNTSLQIAGTANPGDTVKIHVWDHYFGELKQYVLKHREFQHHSEDGSFRFEFRNIKNPVYFTIVFKQGRKVSALEHYLAMPGDSINMNLVNYKSYSFTGRGAEAMLCRYEMDSVGLRANTRADKISRSTVYLTQKDYPGYLRAAYANVDSNVNARLALLEDYRRLIRAEQYAILLADVTCLRTTWKYSSYNYAKAISSAALSPDSAKAIAHELGRYFLNQAIIPSAMPGKVSVISKGYLDAQVSISVAHANLHTVEKEPAAIVKRLKGTLRDRVLCTFILQASSRIESLDSVMKEALKVIKTPYCREPLQFYLENYLRGTTAYNFALQDTSGKIRRLSDFRGKKVVIDFWYTGCLGCIGFYKNALKAVEEKLAHDTTLVFLSIADDEIKKTWMESIKKDIYTSASIINLFTAQSKYTHPAIKKFGIKAFPTLVIVNQKGKILYNDSAPRDVDGLTRIIRSN</sequence>
<evidence type="ECO:0000256" key="2">
    <source>
        <dbReference type="ARBA" id="ARBA00022748"/>
    </source>
</evidence>
<feature type="chain" id="PRO_5046756852" evidence="5">
    <location>
        <begin position="21"/>
        <end position="483"/>
    </location>
</feature>
<keyword evidence="8" id="KW-1185">Reference proteome</keyword>
<dbReference type="Gene3D" id="3.40.30.10">
    <property type="entry name" value="Glutaredoxin"/>
    <property type="match status" value="1"/>
</dbReference>
<evidence type="ECO:0000256" key="1">
    <source>
        <dbReference type="ARBA" id="ARBA00004196"/>
    </source>
</evidence>
<name>A0ABW9ZTE9_9BACT</name>
<evidence type="ECO:0000256" key="3">
    <source>
        <dbReference type="ARBA" id="ARBA00023157"/>
    </source>
</evidence>
<evidence type="ECO:0000313" key="7">
    <source>
        <dbReference type="EMBL" id="NCI49687.1"/>
    </source>
</evidence>
<comment type="caution">
    <text evidence="7">The sequence shown here is derived from an EMBL/GenBank/DDBJ whole genome shotgun (WGS) entry which is preliminary data.</text>
</comment>
<evidence type="ECO:0000259" key="6">
    <source>
        <dbReference type="PROSITE" id="PS51352"/>
    </source>
</evidence>
<dbReference type="SUPFAM" id="SSF52833">
    <property type="entry name" value="Thioredoxin-like"/>
    <property type="match status" value="1"/>
</dbReference>
<dbReference type="InterPro" id="IPR050553">
    <property type="entry name" value="Thioredoxin_ResA/DsbE_sf"/>
</dbReference>
<feature type="domain" description="Thioredoxin" evidence="6">
    <location>
        <begin position="338"/>
        <end position="483"/>
    </location>
</feature>
<comment type="subcellular location">
    <subcellularLocation>
        <location evidence="1">Cell envelope</location>
    </subcellularLocation>
</comment>
<dbReference type="InterPro" id="IPR036249">
    <property type="entry name" value="Thioredoxin-like_sf"/>
</dbReference>
<evidence type="ECO:0000313" key="8">
    <source>
        <dbReference type="Proteomes" id="UP000753802"/>
    </source>
</evidence>
<dbReference type="PANTHER" id="PTHR42852">
    <property type="entry name" value="THIOL:DISULFIDE INTERCHANGE PROTEIN DSBE"/>
    <property type="match status" value="1"/>
</dbReference>
<gene>
    <name evidence="7" type="ORF">GWC95_07125</name>
</gene>
<reference evidence="7 8" key="1">
    <citation type="submission" date="2020-01" db="EMBL/GenBank/DDBJ databases">
        <title>Genome analysis.</title>
        <authorList>
            <person name="Wu S."/>
            <person name="Wang G."/>
        </authorList>
    </citation>
    <scope>NUCLEOTIDE SEQUENCE [LARGE SCALE GENOMIC DNA]</scope>
    <source>
        <strain evidence="7 8">SYL130</strain>
    </source>
</reference>
<protein>
    <submittedName>
        <fullName evidence="7">TlpA family protein disulfide reductase</fullName>
    </submittedName>
</protein>
<keyword evidence="5" id="KW-0732">Signal</keyword>
<dbReference type="Proteomes" id="UP000753802">
    <property type="component" value="Unassembled WGS sequence"/>
</dbReference>
<dbReference type="PANTHER" id="PTHR42852:SF6">
    <property type="entry name" value="THIOL:DISULFIDE INTERCHANGE PROTEIN DSBE"/>
    <property type="match status" value="1"/>
</dbReference>
<organism evidence="7 8">
    <name type="scientific">Sediminibacterium roseum</name>
    <dbReference type="NCBI Taxonomy" id="1978412"/>
    <lineage>
        <taxon>Bacteria</taxon>
        <taxon>Pseudomonadati</taxon>
        <taxon>Bacteroidota</taxon>
        <taxon>Chitinophagia</taxon>
        <taxon>Chitinophagales</taxon>
        <taxon>Chitinophagaceae</taxon>
        <taxon>Sediminibacterium</taxon>
    </lineage>
</organism>
<keyword evidence="3" id="KW-1015">Disulfide bond</keyword>
<dbReference type="Pfam" id="PF08534">
    <property type="entry name" value="Redoxin"/>
    <property type="match status" value="1"/>
</dbReference>